<dbReference type="InterPro" id="IPR025833">
    <property type="entry name" value="GDYXXLXY"/>
</dbReference>
<sequence length="197" mass="21533">MNTATGTAGGRYYLLVAAGVSALFTAVLLYMVEHRAAILRSGTEVVLKTVPVDPRDLLRGDYVILSYEVSRIPASLVTGDWPSPGSWTRMNVRLKPGADGYWTVAEAAFGDLPPAEGSVVLRTQRFRLYAPPDDKEGEISVDYGIERYYVPEGEGRPIEDARNDDEVSVAARVGAGGQAQIRELRVRGIPAYEEPLY</sequence>
<dbReference type="EMBL" id="SDVB01000170">
    <property type="protein sequence ID" value="RYC17450.1"/>
    <property type="molecule type" value="Genomic_DNA"/>
</dbReference>
<feature type="transmembrane region" description="Helical" evidence="1">
    <location>
        <begin position="12"/>
        <end position="32"/>
    </location>
</feature>
<name>A0A4Q2TFI6_9HYPH</name>
<dbReference type="RefSeq" id="WP_129331059.1">
    <property type="nucleotide sequence ID" value="NZ_SDVB01000170.1"/>
</dbReference>
<keyword evidence="1" id="KW-1133">Transmembrane helix</keyword>
<protein>
    <recommendedName>
        <fullName evidence="4">Membrane-anchored protein</fullName>
    </recommendedName>
</protein>
<evidence type="ECO:0000313" key="3">
    <source>
        <dbReference type="Proteomes" id="UP000291088"/>
    </source>
</evidence>
<accession>A0A4Q2TFI6</accession>
<dbReference type="AlphaFoldDB" id="A0A4Q2TFI6"/>
<comment type="caution">
    <text evidence="2">The sequence shown here is derived from an EMBL/GenBank/DDBJ whole genome shotgun (WGS) entry which is preliminary data.</text>
</comment>
<reference evidence="2 3" key="1">
    <citation type="submission" date="2019-01" db="EMBL/GenBank/DDBJ databases">
        <authorList>
            <person name="Deng T."/>
        </authorList>
    </citation>
    <scope>NUCLEOTIDE SEQUENCE [LARGE SCALE GENOMIC DNA]</scope>
    <source>
        <strain evidence="2 3">F8825</strain>
    </source>
</reference>
<dbReference type="Proteomes" id="UP000291088">
    <property type="component" value="Unassembled WGS sequence"/>
</dbReference>
<keyword evidence="1" id="KW-0812">Transmembrane</keyword>
<proteinExistence type="predicted"/>
<keyword evidence="1" id="KW-0472">Membrane</keyword>
<evidence type="ECO:0000313" key="2">
    <source>
        <dbReference type="EMBL" id="RYC17450.1"/>
    </source>
</evidence>
<organism evidence="2 3">
    <name type="scientific">Ciceribacter ferrooxidans</name>
    <dbReference type="NCBI Taxonomy" id="2509717"/>
    <lineage>
        <taxon>Bacteria</taxon>
        <taxon>Pseudomonadati</taxon>
        <taxon>Pseudomonadota</taxon>
        <taxon>Alphaproteobacteria</taxon>
        <taxon>Hyphomicrobiales</taxon>
        <taxon>Rhizobiaceae</taxon>
        <taxon>Ciceribacter</taxon>
    </lineage>
</organism>
<evidence type="ECO:0008006" key="4">
    <source>
        <dbReference type="Google" id="ProtNLM"/>
    </source>
</evidence>
<gene>
    <name evidence="2" type="ORF">EUU22_05540</name>
</gene>
<evidence type="ECO:0000256" key="1">
    <source>
        <dbReference type="SAM" id="Phobius"/>
    </source>
</evidence>
<dbReference type="Pfam" id="PF14345">
    <property type="entry name" value="GDYXXLXY"/>
    <property type="match status" value="1"/>
</dbReference>
<keyword evidence="3" id="KW-1185">Reference proteome</keyword>
<dbReference type="OrthoDB" id="4868247at2"/>